<dbReference type="CDD" id="cd08826">
    <property type="entry name" value="SPFH_eoslipins_u1"/>
    <property type="match status" value="1"/>
</dbReference>
<keyword evidence="3" id="KW-0472">Membrane</keyword>
<evidence type="ECO:0000256" key="2">
    <source>
        <dbReference type="ARBA" id="ARBA00008164"/>
    </source>
</evidence>
<dbReference type="GO" id="GO:0098552">
    <property type="term" value="C:side of membrane"/>
    <property type="evidence" value="ECO:0007669"/>
    <property type="project" value="UniProtKB-ARBA"/>
</dbReference>
<dbReference type="AlphaFoldDB" id="A0A8J7TLF5"/>
<dbReference type="PANTHER" id="PTHR10264">
    <property type="entry name" value="BAND 7 PROTEIN-RELATED"/>
    <property type="match status" value="1"/>
</dbReference>
<dbReference type="InterPro" id="IPR018080">
    <property type="entry name" value="Band_7/stomatin-like_CS"/>
</dbReference>
<name>A0A8J7TLF5_9BACT</name>
<dbReference type="Proteomes" id="UP000664277">
    <property type="component" value="Unassembled WGS sequence"/>
</dbReference>
<comment type="subcellular location">
    <subcellularLocation>
        <location evidence="1">Membrane</location>
    </subcellularLocation>
</comment>
<evidence type="ECO:0000256" key="3">
    <source>
        <dbReference type="ARBA" id="ARBA00023136"/>
    </source>
</evidence>
<dbReference type="InterPro" id="IPR001107">
    <property type="entry name" value="Band_7"/>
</dbReference>
<dbReference type="GO" id="GO:0005886">
    <property type="term" value="C:plasma membrane"/>
    <property type="evidence" value="ECO:0007669"/>
    <property type="project" value="InterPro"/>
</dbReference>
<gene>
    <name evidence="5" type="ORF">J0M35_11580</name>
</gene>
<dbReference type="Gene3D" id="3.30.479.30">
    <property type="entry name" value="Band 7 domain"/>
    <property type="match status" value="1"/>
</dbReference>
<reference evidence="5" key="1">
    <citation type="submission" date="2021-02" db="EMBL/GenBank/DDBJ databases">
        <title>Genome-Resolved Metagenomics of a Microbial Community Performing Photosynthetic Biological Nutrient Removal.</title>
        <authorList>
            <person name="Mcdaniel E.A."/>
        </authorList>
    </citation>
    <scope>NUCLEOTIDE SEQUENCE</scope>
    <source>
        <strain evidence="5">UWPOB_OBS1</strain>
    </source>
</reference>
<evidence type="ECO:0000256" key="1">
    <source>
        <dbReference type="ARBA" id="ARBA00004370"/>
    </source>
</evidence>
<dbReference type="EMBL" id="JAFLCK010000015">
    <property type="protein sequence ID" value="MBN8661000.1"/>
    <property type="molecule type" value="Genomic_DNA"/>
</dbReference>
<dbReference type="InterPro" id="IPR036013">
    <property type="entry name" value="Band_7/SPFH_dom_sf"/>
</dbReference>
<evidence type="ECO:0000313" key="6">
    <source>
        <dbReference type="Proteomes" id="UP000664277"/>
    </source>
</evidence>
<dbReference type="InterPro" id="IPR043202">
    <property type="entry name" value="Band-7_stomatin-like"/>
</dbReference>
<feature type="domain" description="Band 7" evidence="4">
    <location>
        <begin position="17"/>
        <end position="174"/>
    </location>
</feature>
<dbReference type="Pfam" id="PF01145">
    <property type="entry name" value="Band_7"/>
    <property type="match status" value="1"/>
</dbReference>
<evidence type="ECO:0000313" key="5">
    <source>
        <dbReference type="EMBL" id="MBN8661000.1"/>
    </source>
</evidence>
<dbReference type="SUPFAM" id="SSF117892">
    <property type="entry name" value="Band 7/SPFH domain"/>
    <property type="match status" value="1"/>
</dbReference>
<dbReference type="Gene3D" id="6.10.250.2090">
    <property type="match status" value="1"/>
</dbReference>
<dbReference type="PANTHER" id="PTHR10264:SF19">
    <property type="entry name" value="AT06885P-RELATED"/>
    <property type="match status" value="1"/>
</dbReference>
<dbReference type="SMART" id="SM00244">
    <property type="entry name" value="PHB"/>
    <property type="match status" value="1"/>
</dbReference>
<dbReference type="PROSITE" id="PS01270">
    <property type="entry name" value="BAND_7"/>
    <property type="match status" value="1"/>
</dbReference>
<comment type="similarity">
    <text evidence="2">Belongs to the band 7/mec-2 family.</text>
</comment>
<proteinExistence type="inferred from homology"/>
<organism evidence="5 6">
    <name type="scientific">Candidatus Obscuribacter phosphatis</name>
    <dbReference type="NCBI Taxonomy" id="1906157"/>
    <lineage>
        <taxon>Bacteria</taxon>
        <taxon>Bacillati</taxon>
        <taxon>Candidatus Melainabacteria</taxon>
        <taxon>Candidatus Obscuribacterales</taxon>
        <taxon>Candidatus Obscuribacteraceae</taxon>
        <taxon>Candidatus Obscuribacter</taxon>
    </lineage>
</organism>
<sequence>MELLLVFLFFLFGYTLSSIRVIKEYEKIVVFTLGRADGVRGPGLQLVFPLLQQSKKVDLRVLTMPIPMQEAITKDNVSVKTAAVCFFQVDDAFKAVTKIEDPLAATMQIAQTTLRSILGQHELDELLTERDAINAKLSAVIDRQTEGWGIKVMAVEVKDVEIPQSMQRAMAKQAEAERERRAKIVAAEGEMQAAEKLAQAAEVISATPGAMQLRQLQTMVEVSAEKNSTLIFPIPIEFMDMARGAAKLFQEDKGEKIKIKEKQKEEAP</sequence>
<dbReference type="PRINTS" id="PR00721">
    <property type="entry name" value="STOMATIN"/>
</dbReference>
<evidence type="ECO:0000259" key="4">
    <source>
        <dbReference type="SMART" id="SM00244"/>
    </source>
</evidence>
<comment type="caution">
    <text evidence="5">The sequence shown here is derived from an EMBL/GenBank/DDBJ whole genome shotgun (WGS) entry which is preliminary data.</text>
</comment>
<accession>A0A8J7TLF5</accession>
<dbReference type="InterPro" id="IPR001972">
    <property type="entry name" value="Stomatin_HflK_fam"/>
</dbReference>
<dbReference type="FunFam" id="3.30.479.30:FF:000004">
    <property type="entry name" value="Putative membrane protease family, stomatin"/>
    <property type="match status" value="1"/>
</dbReference>
<protein>
    <submittedName>
        <fullName evidence="5">Slipin family protein</fullName>
    </submittedName>
</protein>